<feature type="signal peptide" evidence="1">
    <location>
        <begin position="1"/>
        <end position="25"/>
    </location>
</feature>
<dbReference type="EMBL" id="CP098502">
    <property type="protein sequence ID" value="UTI64009.1"/>
    <property type="molecule type" value="Genomic_DNA"/>
</dbReference>
<organism evidence="2 3">
    <name type="scientific">Paraconexibacter antarcticus</name>
    <dbReference type="NCBI Taxonomy" id="2949664"/>
    <lineage>
        <taxon>Bacteria</taxon>
        <taxon>Bacillati</taxon>
        <taxon>Actinomycetota</taxon>
        <taxon>Thermoleophilia</taxon>
        <taxon>Solirubrobacterales</taxon>
        <taxon>Paraconexibacteraceae</taxon>
        <taxon>Paraconexibacter</taxon>
    </lineage>
</organism>
<proteinExistence type="predicted"/>
<feature type="chain" id="PRO_5045504165" description="Spondin domain-containing protein" evidence="1">
    <location>
        <begin position="26"/>
        <end position="382"/>
    </location>
</feature>
<gene>
    <name evidence="2" type="ORF">NBH00_22050</name>
</gene>
<accession>A0ABY5DQX1</accession>
<evidence type="ECO:0000256" key="1">
    <source>
        <dbReference type="SAM" id="SignalP"/>
    </source>
</evidence>
<reference evidence="2 3" key="1">
    <citation type="submission" date="2022-06" db="EMBL/GenBank/DDBJ databases">
        <title>Paraconexibacter antarcticus.</title>
        <authorList>
            <person name="Kim C.S."/>
        </authorList>
    </citation>
    <scope>NUCLEOTIDE SEQUENCE [LARGE SCALE GENOMIC DNA]</scope>
    <source>
        <strain evidence="2 3">02-257</strain>
    </source>
</reference>
<sequence>MKLPVRSLTLITTALGALLTLPAVAPAIAPTATYLLPSASAFDGQAGLPPATAKTVTLPLVPGLTPSGKVTWYVVTESSDAADARRRGVNYAPKLARALGTSAVQTVRVRNPEAELPKQVIQFAGTVDFSPAQQVVPGAAPDFFPPSRFAPGSVADASYSPLITTGDGIVLDAPQVANASGLHDTVVSADFAHRRVTVGLFEGFYEDHPVLYTRFSGSDPLLAAIESTTFTPNLNAAPGLASDDPVSSSREAIVPIVNGPTGAANPQRQGLNSALAGEGAPLNVIQEEPADPADPSSLRYSPVWDVTPGTWTAAALNAGQRARLTSIQPTSTQAAPSIIEQAQSGALVSPPFATGPFNPSVGLNAAGLVSLCPVVAVLPISG</sequence>
<evidence type="ECO:0000313" key="3">
    <source>
        <dbReference type="Proteomes" id="UP001056035"/>
    </source>
</evidence>
<evidence type="ECO:0000313" key="2">
    <source>
        <dbReference type="EMBL" id="UTI64009.1"/>
    </source>
</evidence>
<keyword evidence="3" id="KW-1185">Reference proteome</keyword>
<evidence type="ECO:0008006" key="4">
    <source>
        <dbReference type="Google" id="ProtNLM"/>
    </source>
</evidence>
<keyword evidence="1" id="KW-0732">Signal</keyword>
<dbReference type="Proteomes" id="UP001056035">
    <property type="component" value="Chromosome"/>
</dbReference>
<name>A0ABY5DQX1_9ACTN</name>
<protein>
    <recommendedName>
        <fullName evidence="4">Spondin domain-containing protein</fullName>
    </recommendedName>
</protein>
<dbReference type="RefSeq" id="WP_254570723.1">
    <property type="nucleotide sequence ID" value="NZ_CP098502.1"/>
</dbReference>